<dbReference type="GO" id="GO:0009627">
    <property type="term" value="P:systemic acquired resistance"/>
    <property type="evidence" value="ECO:0007669"/>
    <property type="project" value="InterPro"/>
</dbReference>
<dbReference type="InterPro" id="IPR044741">
    <property type="entry name" value="NsLTP-like"/>
</dbReference>
<dbReference type="GO" id="GO:0005504">
    <property type="term" value="F:fatty acid binding"/>
    <property type="evidence" value="ECO:0007669"/>
    <property type="project" value="InterPro"/>
</dbReference>
<evidence type="ECO:0000313" key="3">
    <source>
        <dbReference type="EMBL" id="TXG64492.1"/>
    </source>
</evidence>
<organism evidence="3 4">
    <name type="scientific">Acer yangbiense</name>
    <dbReference type="NCBI Taxonomy" id="1000413"/>
    <lineage>
        <taxon>Eukaryota</taxon>
        <taxon>Viridiplantae</taxon>
        <taxon>Streptophyta</taxon>
        <taxon>Embryophyta</taxon>
        <taxon>Tracheophyta</taxon>
        <taxon>Spermatophyta</taxon>
        <taxon>Magnoliopsida</taxon>
        <taxon>eudicotyledons</taxon>
        <taxon>Gunneridae</taxon>
        <taxon>Pentapetalae</taxon>
        <taxon>rosids</taxon>
        <taxon>malvids</taxon>
        <taxon>Sapindales</taxon>
        <taxon>Sapindaceae</taxon>
        <taxon>Hippocastanoideae</taxon>
        <taxon>Acereae</taxon>
        <taxon>Acer</taxon>
    </lineage>
</organism>
<accession>A0A5C7I7C1</accession>
<dbReference type="SMART" id="SM00499">
    <property type="entry name" value="AAI"/>
    <property type="match status" value="1"/>
</dbReference>
<evidence type="ECO:0000256" key="1">
    <source>
        <dbReference type="SAM" id="SignalP"/>
    </source>
</evidence>
<dbReference type="OrthoDB" id="643149at2759"/>
<name>A0A5C7I7C1_9ROSI</name>
<reference evidence="4" key="1">
    <citation type="journal article" date="2019" name="Gigascience">
        <title>De novo genome assembly of the endangered Acer yangbiense, a plant species with extremely small populations endemic to Yunnan Province, China.</title>
        <authorList>
            <person name="Yang J."/>
            <person name="Wariss H.M."/>
            <person name="Tao L."/>
            <person name="Zhang R."/>
            <person name="Yun Q."/>
            <person name="Hollingsworth P."/>
            <person name="Dao Z."/>
            <person name="Luo G."/>
            <person name="Guo H."/>
            <person name="Ma Y."/>
            <person name="Sun W."/>
        </authorList>
    </citation>
    <scope>NUCLEOTIDE SEQUENCE [LARGE SCALE GENOMIC DNA]</scope>
    <source>
        <strain evidence="4">cv. Malutang</strain>
    </source>
</reference>
<dbReference type="Proteomes" id="UP000323000">
    <property type="component" value="Chromosome 4"/>
</dbReference>
<dbReference type="Gene3D" id="1.10.110.10">
    <property type="entry name" value="Plant lipid-transfer and hydrophobic proteins"/>
    <property type="match status" value="1"/>
</dbReference>
<dbReference type="InterPro" id="IPR039265">
    <property type="entry name" value="DIR1-like"/>
</dbReference>
<evidence type="ECO:0000313" key="4">
    <source>
        <dbReference type="Proteomes" id="UP000323000"/>
    </source>
</evidence>
<dbReference type="SUPFAM" id="SSF47699">
    <property type="entry name" value="Bifunctional inhibitor/lipid-transfer protein/seed storage 2S albumin"/>
    <property type="match status" value="1"/>
</dbReference>
<feature type="chain" id="PRO_5023031635" description="Bifunctional inhibitor/plant lipid transfer protein/seed storage helical domain-containing protein" evidence="1">
    <location>
        <begin position="28"/>
        <end position="104"/>
    </location>
</feature>
<dbReference type="EMBL" id="VAHF01000004">
    <property type="protein sequence ID" value="TXG64492.1"/>
    <property type="molecule type" value="Genomic_DNA"/>
</dbReference>
<dbReference type="PANTHER" id="PTHR33122">
    <property type="entry name" value="LIPID BINDING PROTEIN-RELATED"/>
    <property type="match status" value="1"/>
</dbReference>
<dbReference type="InterPro" id="IPR016140">
    <property type="entry name" value="Bifunc_inhib/LTP/seed_store"/>
</dbReference>
<sequence>MEAYTKLVIVALVLGLAIFSVPMGTYGQGLCGMTKDGLKVCQPSVVAENPAPPSTACCSALSKADLPCFCAFKNSKALSYYGIDFNQAMLLPAKCKMVDSFHCS</sequence>
<feature type="signal peptide" evidence="1">
    <location>
        <begin position="1"/>
        <end position="27"/>
    </location>
</feature>
<dbReference type="Pfam" id="PF14368">
    <property type="entry name" value="LTP_2"/>
    <property type="match status" value="1"/>
</dbReference>
<keyword evidence="1" id="KW-0732">Signal</keyword>
<comment type="caution">
    <text evidence="3">The sequence shown here is derived from an EMBL/GenBank/DDBJ whole genome shotgun (WGS) entry which is preliminary data.</text>
</comment>
<dbReference type="InterPro" id="IPR036312">
    <property type="entry name" value="Bifun_inhib/LTP/seed_sf"/>
</dbReference>
<proteinExistence type="predicted"/>
<dbReference type="AlphaFoldDB" id="A0A5C7I7C1"/>
<dbReference type="PANTHER" id="PTHR33122:SF36">
    <property type="entry name" value="LIPID TRANSFER PROTEIN"/>
    <property type="match status" value="1"/>
</dbReference>
<feature type="domain" description="Bifunctional inhibitor/plant lipid transfer protein/seed storage helical" evidence="2">
    <location>
        <begin position="31"/>
        <end position="103"/>
    </location>
</feature>
<keyword evidence="4" id="KW-1185">Reference proteome</keyword>
<evidence type="ECO:0000259" key="2">
    <source>
        <dbReference type="SMART" id="SM00499"/>
    </source>
</evidence>
<protein>
    <recommendedName>
        <fullName evidence="2">Bifunctional inhibitor/plant lipid transfer protein/seed storage helical domain-containing protein</fullName>
    </recommendedName>
</protein>
<dbReference type="CDD" id="cd04660">
    <property type="entry name" value="nsLTP_like"/>
    <property type="match status" value="1"/>
</dbReference>
<gene>
    <name evidence="3" type="ORF">EZV62_011486</name>
</gene>